<dbReference type="PANTHER" id="PTHR10476">
    <property type="entry name" value="CHARGED MULTIVESICULAR BODY PROTEIN"/>
    <property type="match status" value="1"/>
</dbReference>
<accession>A0A3B4EQT7</accession>
<dbReference type="Gene3D" id="6.10.140.1230">
    <property type="match status" value="1"/>
</dbReference>
<evidence type="ECO:0000313" key="2">
    <source>
        <dbReference type="Ensembl" id="ENSPNYP00000000143.1"/>
    </source>
</evidence>
<dbReference type="InterPro" id="IPR005024">
    <property type="entry name" value="Snf7_fam"/>
</dbReference>
<dbReference type="GeneTree" id="ENSGT00950000182832"/>
<reference evidence="2" key="1">
    <citation type="submission" date="2023-09" db="UniProtKB">
        <authorList>
            <consortium name="Ensembl"/>
        </authorList>
    </citation>
    <scope>IDENTIFICATION</scope>
</reference>
<proteinExistence type="inferred from homology"/>
<name>A0A3B4EQT7_9CICH</name>
<organism evidence="2">
    <name type="scientific">Pundamilia nyererei</name>
    <dbReference type="NCBI Taxonomy" id="303518"/>
    <lineage>
        <taxon>Eukaryota</taxon>
        <taxon>Metazoa</taxon>
        <taxon>Chordata</taxon>
        <taxon>Craniata</taxon>
        <taxon>Vertebrata</taxon>
        <taxon>Euteleostomi</taxon>
        <taxon>Actinopterygii</taxon>
        <taxon>Neopterygii</taxon>
        <taxon>Teleostei</taxon>
        <taxon>Neoteleostei</taxon>
        <taxon>Acanthomorphata</taxon>
        <taxon>Ovalentaria</taxon>
        <taxon>Cichlomorphae</taxon>
        <taxon>Cichliformes</taxon>
        <taxon>Cichlidae</taxon>
        <taxon>African cichlids</taxon>
        <taxon>Pseudocrenilabrinae</taxon>
        <taxon>Haplochromini</taxon>
        <taxon>Pundamilia</taxon>
    </lineage>
</organism>
<sequence length="171" mass="19508">MSNMEKHLFNLKFAAKELQRNSRKCDKEEKSEKTKVKQAIQKGNMEAARIHAENAIRQKHQSINFLRMSARISALMDKFEKQFETLDVQTAQMEDTMSSTTTLTTPQVTLPVISQEGNTPEPFLDLNLELPAGQTSSLASSVASAEQVRYPSRAGRYEQKYLSQYTFENLR</sequence>
<dbReference type="Ensembl" id="ENSPNYT00000000150.1">
    <property type="protein sequence ID" value="ENSPNYP00000000143.1"/>
    <property type="gene ID" value="ENSPNYG00000000115.1"/>
</dbReference>
<dbReference type="GO" id="GO:0007034">
    <property type="term" value="P:vacuolar transport"/>
    <property type="evidence" value="ECO:0007669"/>
    <property type="project" value="InterPro"/>
</dbReference>
<dbReference type="AlphaFoldDB" id="A0A3B4EQT7"/>
<protein>
    <submittedName>
        <fullName evidence="2">Charged multivesicular body protein 1b-1-like</fullName>
    </submittedName>
</protein>
<evidence type="ECO:0000256" key="1">
    <source>
        <dbReference type="ARBA" id="ARBA00006190"/>
    </source>
</evidence>
<comment type="similarity">
    <text evidence="1">Belongs to the SNF7 family.</text>
</comment>